<dbReference type="AlphaFoldDB" id="A0A6G0WSR5"/>
<comment type="caution">
    <text evidence="1">The sequence shown here is derived from an EMBL/GenBank/DDBJ whole genome shotgun (WGS) entry which is preliminary data.</text>
</comment>
<sequence length="417" mass="45843">MTSAPPLVPLPVLFGNAEYAMPQISPDGTQIAFLTAASNGVMNIFLQPVGAKSAEPVQVTTEDNRPIRFFRWAVTGTHLLYVQDMNGNERFHLYVVDLTTMTTVNRTPFESAKVLTTFPMTSWYNYINRLTSVRCPNEVVIGLNTRIPTLFDVHRVNILTGETTLVATNPGKVDAWIVDSNLIVRAMVQMEPGDVWSKSLSVRATDSDPWKVIATWGLDDSVEPLNLTSDGSGLYVKSTLAHGSGHACPNKTLRLVLLSTVDGSELSSVAYDPKSDVDHVEFNPISGEVDFATFEHYGHRKQILSAAVQADIDVLASLRDGTTVVSIESRAANDDKAWTVAIASDHHSKEYYYYDRTTKEATLLALERPALKDFSFSPMKPVEIPCRDGETMVGYLTLPRGAPATTGSECPRWPMVA</sequence>
<evidence type="ECO:0000313" key="2">
    <source>
        <dbReference type="Proteomes" id="UP000481153"/>
    </source>
</evidence>
<evidence type="ECO:0008006" key="3">
    <source>
        <dbReference type="Google" id="ProtNLM"/>
    </source>
</evidence>
<accession>A0A6G0WSR5</accession>
<dbReference type="Proteomes" id="UP000481153">
    <property type="component" value="Unassembled WGS sequence"/>
</dbReference>
<dbReference type="VEuPathDB" id="FungiDB:AeMF1_015895"/>
<protein>
    <recommendedName>
        <fullName evidence="3">Dipeptidylpeptidase IV N-terminal domain-containing protein</fullName>
    </recommendedName>
</protein>
<keyword evidence="2" id="KW-1185">Reference proteome</keyword>
<dbReference type="EMBL" id="VJMJ01000153">
    <property type="protein sequence ID" value="KAF0730529.1"/>
    <property type="molecule type" value="Genomic_DNA"/>
</dbReference>
<dbReference type="InterPro" id="IPR011042">
    <property type="entry name" value="6-blade_b-propeller_TolB-like"/>
</dbReference>
<gene>
    <name evidence="1" type="ORF">Ae201684_011952</name>
</gene>
<organism evidence="1 2">
    <name type="scientific">Aphanomyces euteiches</name>
    <dbReference type="NCBI Taxonomy" id="100861"/>
    <lineage>
        <taxon>Eukaryota</taxon>
        <taxon>Sar</taxon>
        <taxon>Stramenopiles</taxon>
        <taxon>Oomycota</taxon>
        <taxon>Saprolegniomycetes</taxon>
        <taxon>Saprolegniales</taxon>
        <taxon>Verrucalvaceae</taxon>
        <taxon>Aphanomyces</taxon>
    </lineage>
</organism>
<evidence type="ECO:0000313" key="1">
    <source>
        <dbReference type="EMBL" id="KAF0730529.1"/>
    </source>
</evidence>
<proteinExistence type="predicted"/>
<dbReference type="Gene3D" id="2.120.10.30">
    <property type="entry name" value="TolB, C-terminal domain"/>
    <property type="match status" value="1"/>
</dbReference>
<dbReference type="SUPFAM" id="SSF82171">
    <property type="entry name" value="DPP6 N-terminal domain-like"/>
    <property type="match status" value="1"/>
</dbReference>
<name>A0A6G0WSR5_9STRA</name>
<reference evidence="1 2" key="1">
    <citation type="submission" date="2019-07" db="EMBL/GenBank/DDBJ databases">
        <title>Genomics analysis of Aphanomyces spp. identifies a new class of oomycete effector associated with host adaptation.</title>
        <authorList>
            <person name="Gaulin E."/>
        </authorList>
    </citation>
    <scope>NUCLEOTIDE SEQUENCE [LARGE SCALE GENOMIC DNA]</scope>
    <source>
        <strain evidence="1 2">ATCC 201684</strain>
    </source>
</reference>